<dbReference type="InterPro" id="IPR029052">
    <property type="entry name" value="Metallo-depent_PP-like"/>
</dbReference>
<evidence type="ECO:0000313" key="6">
    <source>
        <dbReference type="Proteomes" id="UP000046393"/>
    </source>
</evidence>
<sequence>MTISCSHRTAVSILLQLLLLVSQLEQVKSSIENLSLDADSAQESTPEAADDRKRVVQLTDIHYCLAASSKEGSASDNVYCSNDSLITSALTAANSHINVQYFAITGDFLLHPEDMPDTTYERRMETLSKAIKGIWNKAPVIPVFGASDAQPANVFPDEECMTYKTLFTIWKDYIGDENSATFLRGGYYKKQVSSNVIVIALNTDLYSASNEKTFNFTDKTDPAGQFKFLEDTLKNEKNQSHYVHIIGHIPPGASKYGKNKDRKLLLPEYNKRLNEIIIQYSDVIKLILFGYEHMDSFRLFKVTSSLIKYTTQSDDTVQVAFLTPSLSPGGNENDLARKKNPAFRVFEFDNTFEKLRAIRRLVICAMENVDYDLYDKCVAEAPSGMVLQLTDFHYDEFYSIYGEPSSKNLCHNTTLNSNATNGEYGDYMCDANEVTIRRYKLILHMLNYVKKTPNLDYIFWTGDNFPHIENYTIEALENTIKKVTGFVQEAFPHTLVLPTFGNHDYSPANAFPDNGSILYDYVYELWKHWITEENKETFLRGGYYKYKIKDKVIILVLNTNLYYQPNKAYDTFANKSDPAGQFKFMFDTLEDAKASNSTVHVVAHIAPGVFERTPSFKWMHREYNEKFIKITVKYASVISSMIFGHHHTDTFHIVKDPESKPVQVYFMAPALTPWFSSLKGAGSNNPSYRILKYDTTLKKLSDMEYLLPFLLQYIRCKILYKYSETIYLLEQLAQLCSIEFPQFSDYDNCMHGSSTANGNPFSQLYIQLLG</sequence>
<protein>
    <submittedName>
        <fullName evidence="7">Metallophos domain-containing protein</fullName>
    </submittedName>
</protein>
<keyword evidence="6" id="KW-1185">Reference proteome</keyword>
<feature type="domain" description="Calcineurin-like phosphoesterase" evidence="5">
    <location>
        <begin position="54"/>
        <end position="270"/>
    </location>
</feature>
<dbReference type="CDD" id="cd00842">
    <property type="entry name" value="MPP_ASMase"/>
    <property type="match status" value="1"/>
</dbReference>
<feature type="signal peptide" evidence="4">
    <location>
        <begin position="1"/>
        <end position="29"/>
    </location>
</feature>
<proteinExistence type="inferred from homology"/>
<evidence type="ECO:0000256" key="2">
    <source>
        <dbReference type="ARBA" id="ARBA00022801"/>
    </source>
</evidence>
<evidence type="ECO:0000256" key="4">
    <source>
        <dbReference type="SAM" id="SignalP"/>
    </source>
</evidence>
<evidence type="ECO:0000259" key="5">
    <source>
        <dbReference type="Pfam" id="PF00149"/>
    </source>
</evidence>
<dbReference type="SUPFAM" id="SSF56300">
    <property type="entry name" value="Metallo-dependent phosphatases"/>
    <property type="match status" value="2"/>
</dbReference>
<dbReference type="Gene3D" id="3.60.21.10">
    <property type="match status" value="2"/>
</dbReference>
<reference evidence="7" key="1">
    <citation type="submission" date="2016-04" db="UniProtKB">
        <authorList>
            <consortium name="WormBaseParasite"/>
        </authorList>
    </citation>
    <scope>IDENTIFICATION</scope>
</reference>
<dbReference type="STRING" id="451379.A0A0N5ASH1"/>
<comment type="similarity">
    <text evidence="1">Belongs to the acid sphingomyelinase family.</text>
</comment>
<dbReference type="Pfam" id="PF00149">
    <property type="entry name" value="Metallophos"/>
    <property type="match status" value="2"/>
</dbReference>
<feature type="domain" description="Calcineurin-like phosphoesterase" evidence="5">
    <location>
        <begin position="387"/>
        <end position="648"/>
    </location>
</feature>
<dbReference type="GO" id="GO:0005615">
    <property type="term" value="C:extracellular space"/>
    <property type="evidence" value="ECO:0007669"/>
    <property type="project" value="TreeGrafter"/>
</dbReference>
<evidence type="ECO:0000256" key="3">
    <source>
        <dbReference type="ARBA" id="ARBA00023180"/>
    </source>
</evidence>
<evidence type="ECO:0000313" key="7">
    <source>
        <dbReference type="WBParaSite" id="SMUV_0000773801-mRNA-1"/>
    </source>
</evidence>
<keyword evidence="4" id="KW-0732">Signal</keyword>
<keyword evidence="2" id="KW-0378">Hydrolase</keyword>
<dbReference type="PANTHER" id="PTHR10340">
    <property type="entry name" value="SPHINGOMYELIN PHOSPHODIESTERASE"/>
    <property type="match status" value="1"/>
</dbReference>
<name>A0A0N5ASH1_9BILA</name>
<dbReference type="PANTHER" id="PTHR10340:SF57">
    <property type="entry name" value="METALLOPHOS DOMAIN-CONTAINING PROTEIN"/>
    <property type="match status" value="1"/>
</dbReference>
<organism evidence="6 7">
    <name type="scientific">Syphacia muris</name>
    <dbReference type="NCBI Taxonomy" id="451379"/>
    <lineage>
        <taxon>Eukaryota</taxon>
        <taxon>Metazoa</taxon>
        <taxon>Ecdysozoa</taxon>
        <taxon>Nematoda</taxon>
        <taxon>Chromadorea</taxon>
        <taxon>Rhabditida</taxon>
        <taxon>Spirurina</taxon>
        <taxon>Oxyuridomorpha</taxon>
        <taxon>Oxyuroidea</taxon>
        <taxon>Oxyuridae</taxon>
        <taxon>Syphacia</taxon>
    </lineage>
</organism>
<dbReference type="GO" id="GO:0008081">
    <property type="term" value="F:phosphoric diester hydrolase activity"/>
    <property type="evidence" value="ECO:0007669"/>
    <property type="project" value="TreeGrafter"/>
</dbReference>
<dbReference type="InterPro" id="IPR041805">
    <property type="entry name" value="ASMase/PPN1_MPP"/>
</dbReference>
<dbReference type="InterPro" id="IPR004843">
    <property type="entry name" value="Calcineurin-like_PHP"/>
</dbReference>
<accession>A0A0N5ASH1</accession>
<evidence type="ECO:0000256" key="1">
    <source>
        <dbReference type="ARBA" id="ARBA00008234"/>
    </source>
</evidence>
<dbReference type="WBParaSite" id="SMUV_0000773801-mRNA-1">
    <property type="protein sequence ID" value="SMUV_0000773801-mRNA-1"/>
    <property type="gene ID" value="SMUV_0000773801"/>
</dbReference>
<keyword evidence="3" id="KW-0325">Glycoprotein</keyword>
<dbReference type="Proteomes" id="UP000046393">
    <property type="component" value="Unplaced"/>
</dbReference>
<dbReference type="AlphaFoldDB" id="A0A0N5ASH1"/>
<feature type="chain" id="PRO_5007419374" evidence="4">
    <location>
        <begin position="30"/>
        <end position="770"/>
    </location>
</feature>